<dbReference type="EMBL" id="QLZR01000004">
    <property type="protein sequence ID" value="RAZ76591.1"/>
    <property type="molecule type" value="Genomic_DNA"/>
</dbReference>
<dbReference type="RefSeq" id="WP_112223763.1">
    <property type="nucleotide sequence ID" value="NZ_CP196859.1"/>
</dbReference>
<feature type="signal peptide" evidence="3">
    <location>
        <begin position="1"/>
        <end position="21"/>
    </location>
</feature>
<reference evidence="5 6" key="1">
    <citation type="submission" date="2018-06" db="EMBL/GenBank/DDBJ databases">
        <title>The draft genome sequences of strains SCU63 and S1.</title>
        <authorList>
            <person name="Gan L."/>
        </authorList>
    </citation>
    <scope>NUCLEOTIDE SEQUENCE [LARGE SCALE GENOMIC DNA]</scope>
    <source>
        <strain evidence="5 6">SCU63</strain>
    </source>
</reference>
<feature type="domain" description="SH3b" evidence="4">
    <location>
        <begin position="249"/>
        <end position="313"/>
    </location>
</feature>
<keyword evidence="6" id="KW-1185">Reference proteome</keyword>
<evidence type="ECO:0000259" key="4">
    <source>
        <dbReference type="PROSITE" id="PS51781"/>
    </source>
</evidence>
<dbReference type="InterPro" id="IPR050695">
    <property type="entry name" value="N-acetylmuramoyl_amidase_3"/>
</dbReference>
<gene>
    <name evidence="5" type="ORF">DP120_11165</name>
</gene>
<dbReference type="PANTHER" id="PTHR30404:SF7">
    <property type="entry name" value="CELL WALL AMIDASE LYTH-RELATED"/>
    <property type="match status" value="1"/>
</dbReference>
<feature type="domain" description="SH3b" evidence="4">
    <location>
        <begin position="175"/>
        <end position="240"/>
    </location>
</feature>
<evidence type="ECO:0000256" key="3">
    <source>
        <dbReference type="SAM" id="SignalP"/>
    </source>
</evidence>
<evidence type="ECO:0000256" key="1">
    <source>
        <dbReference type="ARBA" id="ARBA00022801"/>
    </source>
</evidence>
<protein>
    <submittedName>
        <fullName evidence="5">N-acetylmuramoyl-L-alanine amidase</fullName>
    </submittedName>
</protein>
<dbReference type="AlphaFoldDB" id="A0A365KUB2"/>
<feature type="chain" id="PRO_5038508782" evidence="3">
    <location>
        <begin position="22"/>
        <end position="512"/>
    </location>
</feature>
<dbReference type="InterPro" id="IPR003646">
    <property type="entry name" value="SH3-like_bac-type"/>
</dbReference>
<comment type="caution">
    <text evidence="5">The sequence shown here is derived from an EMBL/GenBank/DDBJ whole genome shotgun (WGS) entry which is preliminary data.</text>
</comment>
<dbReference type="Proteomes" id="UP000251002">
    <property type="component" value="Unassembled WGS sequence"/>
</dbReference>
<dbReference type="Gene3D" id="2.30.30.40">
    <property type="entry name" value="SH3 Domains"/>
    <property type="match status" value="4"/>
</dbReference>
<dbReference type="SUPFAM" id="SSF53187">
    <property type="entry name" value="Zn-dependent exopeptidases"/>
    <property type="match status" value="1"/>
</dbReference>
<evidence type="ECO:0000256" key="2">
    <source>
        <dbReference type="ARBA" id="ARBA00023316"/>
    </source>
</evidence>
<dbReference type="InterPro" id="IPR017293">
    <property type="entry name" value="N-acetylmuramoyl-L-ala_amidase"/>
</dbReference>
<dbReference type="GO" id="GO:0008745">
    <property type="term" value="F:N-acetylmuramoyl-L-alanine amidase activity"/>
    <property type="evidence" value="ECO:0007669"/>
    <property type="project" value="InterPro"/>
</dbReference>
<organism evidence="5 6">
    <name type="scientific">Planococcus halotolerans</name>
    <dbReference type="NCBI Taxonomy" id="2233542"/>
    <lineage>
        <taxon>Bacteria</taxon>
        <taxon>Bacillati</taxon>
        <taxon>Bacillota</taxon>
        <taxon>Bacilli</taxon>
        <taxon>Bacillales</taxon>
        <taxon>Caryophanaceae</taxon>
        <taxon>Planococcus</taxon>
    </lineage>
</organism>
<dbReference type="CDD" id="cd02696">
    <property type="entry name" value="MurNAc-LAA"/>
    <property type="match status" value="1"/>
</dbReference>
<dbReference type="GO" id="GO:0030288">
    <property type="term" value="C:outer membrane-bounded periplasmic space"/>
    <property type="evidence" value="ECO:0007669"/>
    <property type="project" value="TreeGrafter"/>
</dbReference>
<feature type="domain" description="SH3b" evidence="4">
    <location>
        <begin position="102"/>
        <end position="164"/>
    </location>
</feature>
<dbReference type="PIRSF" id="PIRSF037846">
    <property type="entry name" value="Autolysin_YrvJ_prd"/>
    <property type="match status" value="1"/>
</dbReference>
<evidence type="ECO:0000313" key="6">
    <source>
        <dbReference type="Proteomes" id="UP000251002"/>
    </source>
</evidence>
<dbReference type="PROSITE" id="PS51781">
    <property type="entry name" value="SH3B"/>
    <property type="match status" value="4"/>
</dbReference>
<keyword evidence="2" id="KW-0961">Cell wall biogenesis/degradation</keyword>
<proteinExistence type="predicted"/>
<dbReference type="SMART" id="SM00646">
    <property type="entry name" value="Ami_3"/>
    <property type="match status" value="1"/>
</dbReference>
<dbReference type="Pfam" id="PF01520">
    <property type="entry name" value="Amidase_3"/>
    <property type="match status" value="1"/>
</dbReference>
<dbReference type="InterPro" id="IPR002508">
    <property type="entry name" value="MurNAc-LAA_cat"/>
</dbReference>
<keyword evidence="3" id="KW-0732">Signal</keyword>
<dbReference type="Gene3D" id="3.40.630.40">
    <property type="entry name" value="Zn-dependent exopeptidases"/>
    <property type="match status" value="1"/>
</dbReference>
<dbReference type="Pfam" id="PF08239">
    <property type="entry name" value="SH3_3"/>
    <property type="match status" value="4"/>
</dbReference>
<evidence type="ECO:0000313" key="5">
    <source>
        <dbReference type="EMBL" id="RAZ76591.1"/>
    </source>
</evidence>
<dbReference type="SMART" id="SM00287">
    <property type="entry name" value="SH3b"/>
    <property type="match status" value="4"/>
</dbReference>
<dbReference type="GO" id="GO:0009253">
    <property type="term" value="P:peptidoglycan catabolic process"/>
    <property type="evidence" value="ECO:0007669"/>
    <property type="project" value="InterPro"/>
</dbReference>
<sequence>MNRKTTIAYIILILLITQALPFPDNSTALANTSGIEVSESSINVRSGPGLSYPVIASMKNGDAVDEVSRSGDWIEVSISGETGWIASWLTKSSEQAASAASSKTAVSSVNRLNVRAQPNLSASVLAQMNAGEQANIINDSDGWVEVEFRGSRGFVSKEYISINDNTQANPAPAASDVSSIEIAVDVLNVRKKADLSSSKQGTVKKGEIYPVLELAGNWVKIQLDGDKTGWVYSFYGHLSNETVEKKTDSSVETITVQTNGTNIRTQASTSSEVVARANAGEQLAVLAKQGDWYQVQLSGGGTGFIASWVVAAGAQEIKAEKEKAERKKGTLNGLTIVLDPGHGGNDGGTVGARKTEEKGLTLKTAELLAQHLQAAGAEVHMTRQSDVYVDLRKRVAEGHNSAADAFISIHYDATEDSTVSGFTSYYMHDYQKELASYLNAGLGKKLTIRDRGVQPGNYLVLRESRQAAVLIELGFLSNYNEERIISSEQFREQAALGLYQGTINYFDAQLEK</sequence>
<dbReference type="GO" id="GO:0071555">
    <property type="term" value="P:cell wall organization"/>
    <property type="evidence" value="ECO:0007669"/>
    <property type="project" value="UniProtKB-KW"/>
</dbReference>
<keyword evidence="1" id="KW-0378">Hydrolase</keyword>
<name>A0A365KUB2_9BACL</name>
<feature type="domain" description="SH3b" evidence="4">
    <location>
        <begin position="30"/>
        <end position="93"/>
    </location>
</feature>
<accession>A0A365KUB2</accession>
<dbReference type="PANTHER" id="PTHR30404">
    <property type="entry name" value="N-ACETYLMURAMOYL-L-ALANINE AMIDASE"/>
    <property type="match status" value="1"/>
</dbReference>